<evidence type="ECO:0000256" key="3">
    <source>
        <dbReference type="ARBA" id="ARBA00011977"/>
    </source>
</evidence>
<dbReference type="EC" id="2.1.1.33" evidence="3"/>
<dbReference type="AlphaFoldDB" id="A0A3N5YJL4"/>
<keyword evidence="4 8" id="KW-0489">Methyltransferase</keyword>
<evidence type="ECO:0000313" key="9">
    <source>
        <dbReference type="Proteomes" id="UP000275281"/>
    </source>
</evidence>
<evidence type="ECO:0000256" key="6">
    <source>
        <dbReference type="ARBA" id="ARBA00022691"/>
    </source>
</evidence>
<protein>
    <recommendedName>
        <fullName evidence="3">tRNA (guanine(46)-N(7))-methyltransferase</fullName>
        <ecNumber evidence="3">2.1.1.33</ecNumber>
    </recommendedName>
</protein>
<keyword evidence="5 8" id="KW-0808">Transferase</keyword>
<dbReference type="SUPFAM" id="SSF53335">
    <property type="entry name" value="S-adenosyl-L-methionine-dependent methyltransferases"/>
    <property type="match status" value="1"/>
</dbReference>
<evidence type="ECO:0000256" key="7">
    <source>
        <dbReference type="ARBA" id="ARBA00022694"/>
    </source>
</evidence>
<evidence type="ECO:0000313" key="8">
    <source>
        <dbReference type="EMBL" id="RPJ64841.1"/>
    </source>
</evidence>
<dbReference type="Gene3D" id="3.40.50.150">
    <property type="entry name" value="Vaccinia Virus protein VP39"/>
    <property type="match status" value="1"/>
</dbReference>
<proteinExistence type="predicted"/>
<dbReference type="EMBL" id="RPOK01000007">
    <property type="protein sequence ID" value="RPJ64841.1"/>
    <property type="molecule type" value="Genomic_DNA"/>
</dbReference>
<sequence>MQQARTITTRQTGLHDKLIERVNRYRLSRSRRPIAAHTQRAFEDALAWLGDGAGEIILDSCCGVGESTAKLAERFPAAKVIGLDKSVARLDKHHAYQHEGSNYRVIRADVNDFWRLAHDNALTFNRHYLLYPNPYPKPSQLQKRWYASDVMPSLMAISNTLEVRSNWLLYLQEFEQAAMCYGVKGNIRNLDGSSPMTPFERKYRQSGQQCFALQFENMQ</sequence>
<evidence type="ECO:0000256" key="1">
    <source>
        <dbReference type="ARBA" id="ARBA00000142"/>
    </source>
</evidence>
<dbReference type="Pfam" id="PF02390">
    <property type="entry name" value="Methyltransf_4"/>
    <property type="match status" value="1"/>
</dbReference>
<comment type="function">
    <text evidence="2">Catalyzes the formation of N(7)-methylguanine at position 46 (m7G46) in tRNA.</text>
</comment>
<dbReference type="CDD" id="cd02440">
    <property type="entry name" value="AdoMet_MTases"/>
    <property type="match status" value="1"/>
</dbReference>
<dbReference type="OrthoDB" id="9809889at2"/>
<dbReference type="GO" id="GO:0008176">
    <property type="term" value="F:tRNA (guanine(46)-N7)-methyltransferase activity"/>
    <property type="evidence" value="ECO:0007669"/>
    <property type="project" value="UniProtKB-EC"/>
</dbReference>
<keyword evidence="7" id="KW-0819">tRNA processing</keyword>
<dbReference type="InterPro" id="IPR003358">
    <property type="entry name" value="tRNA_(Gua-N-7)_MeTrfase_Trmb"/>
</dbReference>
<name>A0A3N5YJL4_9ALTE</name>
<reference evidence="8 9" key="1">
    <citation type="submission" date="2018-11" db="EMBL/GenBank/DDBJ databases">
        <authorList>
            <person name="Ye M.-Q."/>
            <person name="Du Z.-J."/>
        </authorList>
    </citation>
    <scope>NUCLEOTIDE SEQUENCE [LARGE SCALE GENOMIC DNA]</scope>
    <source>
        <strain evidence="8 9">U0105</strain>
    </source>
</reference>
<dbReference type="RefSeq" id="WP_124029363.1">
    <property type="nucleotide sequence ID" value="NZ_JBHRSN010000012.1"/>
</dbReference>
<evidence type="ECO:0000256" key="2">
    <source>
        <dbReference type="ARBA" id="ARBA00003015"/>
    </source>
</evidence>
<evidence type="ECO:0000256" key="4">
    <source>
        <dbReference type="ARBA" id="ARBA00022603"/>
    </source>
</evidence>
<keyword evidence="6" id="KW-0949">S-adenosyl-L-methionine</keyword>
<dbReference type="PROSITE" id="PS51625">
    <property type="entry name" value="SAM_MT_TRMB"/>
    <property type="match status" value="1"/>
</dbReference>
<gene>
    <name evidence="8" type="ORF">DRW07_18125</name>
</gene>
<accession>A0A3N5YJL4</accession>
<dbReference type="InterPro" id="IPR029063">
    <property type="entry name" value="SAM-dependent_MTases_sf"/>
</dbReference>
<dbReference type="Proteomes" id="UP000275281">
    <property type="component" value="Unassembled WGS sequence"/>
</dbReference>
<comment type="catalytic activity">
    <reaction evidence="1">
        <text>guanosine(46) in tRNA + S-adenosyl-L-methionine = N(7)-methylguanosine(46) in tRNA + S-adenosyl-L-homocysteine</text>
        <dbReference type="Rhea" id="RHEA:42708"/>
        <dbReference type="Rhea" id="RHEA-COMP:10188"/>
        <dbReference type="Rhea" id="RHEA-COMP:10189"/>
        <dbReference type="ChEBI" id="CHEBI:57856"/>
        <dbReference type="ChEBI" id="CHEBI:59789"/>
        <dbReference type="ChEBI" id="CHEBI:74269"/>
        <dbReference type="ChEBI" id="CHEBI:74480"/>
        <dbReference type="EC" id="2.1.1.33"/>
    </reaction>
</comment>
<keyword evidence="9" id="KW-1185">Reference proteome</keyword>
<comment type="caution">
    <text evidence="8">The sequence shown here is derived from an EMBL/GenBank/DDBJ whole genome shotgun (WGS) entry which is preliminary data.</text>
</comment>
<evidence type="ECO:0000256" key="5">
    <source>
        <dbReference type="ARBA" id="ARBA00022679"/>
    </source>
</evidence>
<organism evidence="8 9">
    <name type="scientific">Alteromonas sediminis</name>
    <dbReference type="NCBI Taxonomy" id="2259342"/>
    <lineage>
        <taxon>Bacteria</taxon>
        <taxon>Pseudomonadati</taxon>
        <taxon>Pseudomonadota</taxon>
        <taxon>Gammaproteobacteria</taxon>
        <taxon>Alteromonadales</taxon>
        <taxon>Alteromonadaceae</taxon>
        <taxon>Alteromonas/Salinimonas group</taxon>
        <taxon>Alteromonas</taxon>
    </lineage>
</organism>